<keyword evidence="1" id="KW-0812">Transmembrane</keyword>
<dbReference type="Pfam" id="PF07963">
    <property type="entry name" value="N_methyl"/>
    <property type="match status" value="1"/>
</dbReference>
<reference evidence="2" key="1">
    <citation type="submission" date="2022-05" db="EMBL/GenBank/DDBJ databases">
        <title>An RpoN-dependent PEP-CTERM gene is involved in floc formation of an Aquincola tertiaricarbonis strain.</title>
        <authorList>
            <person name="Qiu D."/>
            <person name="Xia M."/>
        </authorList>
    </citation>
    <scope>NUCLEOTIDE SEQUENCE</scope>
    <source>
        <strain evidence="2">RN12</strain>
    </source>
</reference>
<evidence type="ECO:0000256" key="1">
    <source>
        <dbReference type="SAM" id="Phobius"/>
    </source>
</evidence>
<proteinExistence type="predicted"/>
<dbReference type="InterPro" id="IPR012902">
    <property type="entry name" value="N_methyl_site"/>
</dbReference>
<evidence type="ECO:0000313" key="3">
    <source>
        <dbReference type="Proteomes" id="UP001056201"/>
    </source>
</evidence>
<gene>
    <name evidence="2" type="ORF">MW290_08905</name>
</gene>
<dbReference type="RefSeq" id="WP_250194317.1">
    <property type="nucleotide sequence ID" value="NZ_CP097635.1"/>
</dbReference>
<accession>A0ABY4RZL7</accession>
<organism evidence="2 3">
    <name type="scientific">Aquincola tertiaricarbonis</name>
    <dbReference type="NCBI Taxonomy" id="391953"/>
    <lineage>
        <taxon>Bacteria</taxon>
        <taxon>Pseudomonadati</taxon>
        <taxon>Pseudomonadota</taxon>
        <taxon>Betaproteobacteria</taxon>
        <taxon>Burkholderiales</taxon>
        <taxon>Sphaerotilaceae</taxon>
        <taxon>Aquincola</taxon>
    </lineage>
</organism>
<keyword evidence="3" id="KW-1185">Reference proteome</keyword>
<dbReference type="PROSITE" id="PS00409">
    <property type="entry name" value="PROKAR_NTER_METHYL"/>
    <property type="match status" value="1"/>
</dbReference>
<evidence type="ECO:0000313" key="2">
    <source>
        <dbReference type="EMBL" id="URI06052.1"/>
    </source>
</evidence>
<sequence length="214" mass="23375">MRHAVIHRQRGLSLVELMVGITVGLFIVAAAAMMTTSQLGDNRRLMVETQVQQELRAAMDLISRDVRRASAWDDAATSVWRPNNLIVGTNPNAELVSGNSSTSLQFAYLSGGTETPSGFRLQDEALQMRVGDAWQTVTDVQTIRLLDLTMDLQEHRVSLASYCMNGCVLGNCPTLFVRTVDVAISAQATTDASVQRRLVSTIRLPNDKVVGVCP</sequence>
<dbReference type="Proteomes" id="UP001056201">
    <property type="component" value="Chromosome 1"/>
</dbReference>
<dbReference type="EMBL" id="CP097635">
    <property type="protein sequence ID" value="URI06052.1"/>
    <property type="molecule type" value="Genomic_DNA"/>
</dbReference>
<keyword evidence="1" id="KW-0472">Membrane</keyword>
<feature type="transmembrane region" description="Helical" evidence="1">
    <location>
        <begin position="12"/>
        <end position="34"/>
    </location>
</feature>
<keyword evidence="1" id="KW-1133">Transmembrane helix</keyword>
<name>A0ABY4RZL7_AQUTE</name>
<protein>
    <submittedName>
        <fullName evidence="2">Prepilin-type N-terminal cleavage/methylation domain-containing protein</fullName>
    </submittedName>
</protein>